<evidence type="ECO:0000256" key="1">
    <source>
        <dbReference type="SAM" id="MobiDB-lite"/>
    </source>
</evidence>
<dbReference type="STRING" id="490629.SAMN05216266_101487"/>
<dbReference type="SUPFAM" id="SSF69318">
    <property type="entry name" value="Integrin alpha N-terminal domain"/>
    <property type="match status" value="1"/>
</dbReference>
<keyword evidence="4" id="KW-1185">Reference proteome</keyword>
<protein>
    <recommendedName>
        <fullName evidence="2">DUF6802 domain-containing protein</fullName>
    </recommendedName>
</protein>
<name>A0A1I0VUJ0_9PSEU</name>
<evidence type="ECO:0000313" key="4">
    <source>
        <dbReference type="Proteomes" id="UP000243799"/>
    </source>
</evidence>
<dbReference type="AlphaFoldDB" id="A0A1I0VUJ0"/>
<dbReference type="RefSeq" id="WP_091668707.1">
    <property type="nucleotide sequence ID" value="NZ_FOKG01000001.1"/>
</dbReference>
<dbReference type="EMBL" id="FOKG01000001">
    <property type="protein sequence ID" value="SFA79697.1"/>
    <property type="molecule type" value="Genomic_DNA"/>
</dbReference>
<accession>A0A1I0VUJ0</accession>
<dbReference type="Pfam" id="PF20615">
    <property type="entry name" value="DUF6802"/>
    <property type="match status" value="1"/>
</dbReference>
<proteinExistence type="predicted"/>
<dbReference type="Proteomes" id="UP000243799">
    <property type="component" value="Unassembled WGS sequence"/>
</dbReference>
<evidence type="ECO:0000313" key="3">
    <source>
        <dbReference type="EMBL" id="SFA79697.1"/>
    </source>
</evidence>
<organism evidence="3 4">
    <name type="scientific">Amycolatopsis marina</name>
    <dbReference type="NCBI Taxonomy" id="490629"/>
    <lineage>
        <taxon>Bacteria</taxon>
        <taxon>Bacillati</taxon>
        <taxon>Actinomycetota</taxon>
        <taxon>Actinomycetes</taxon>
        <taxon>Pseudonocardiales</taxon>
        <taxon>Pseudonocardiaceae</taxon>
        <taxon>Amycolatopsis</taxon>
    </lineage>
</organism>
<gene>
    <name evidence="3" type="ORF">SAMN05216266_101487</name>
</gene>
<feature type="domain" description="DUF6802" evidence="2">
    <location>
        <begin position="121"/>
        <end position="189"/>
    </location>
</feature>
<dbReference type="InterPro" id="IPR028994">
    <property type="entry name" value="Integrin_alpha_N"/>
</dbReference>
<dbReference type="OrthoDB" id="3371160at2"/>
<sequence length="236" mass="24145">MWVDESGATDTTGTTGSSDEITVTVEGEEYVAEINFDIDEDGVDDTAIIEHADGTGQAFVDVDGDGQADEYIQLDAQGDVLTHAEYDEASGDWVSVEPGSGDSGDTQTGSSGPMTADLPDGQVEVGPATVDTNDDGINDTAVVQDETGTTTAFTDVDSDGEADVAVIIDQNGGSTSYEHTGDGEWTELDTTSNAVGVTGVAAGASDAAWGAEQSGTEQVEGVARIDSATGQWISQN</sequence>
<dbReference type="InterPro" id="IPR046543">
    <property type="entry name" value="DUF6802"/>
</dbReference>
<feature type="region of interest" description="Disordered" evidence="1">
    <location>
        <begin position="1"/>
        <end position="20"/>
    </location>
</feature>
<evidence type="ECO:0000259" key="2">
    <source>
        <dbReference type="Pfam" id="PF20615"/>
    </source>
</evidence>
<reference evidence="4" key="1">
    <citation type="submission" date="2016-10" db="EMBL/GenBank/DDBJ databases">
        <authorList>
            <person name="Varghese N."/>
            <person name="Submissions S."/>
        </authorList>
    </citation>
    <scope>NUCLEOTIDE SEQUENCE [LARGE SCALE GENOMIC DNA]</scope>
    <source>
        <strain evidence="4">CGMCC 4.3568</strain>
    </source>
</reference>
<feature type="region of interest" description="Disordered" evidence="1">
    <location>
        <begin position="88"/>
        <end position="137"/>
    </location>
</feature>
<feature type="compositionally biased region" description="Low complexity" evidence="1">
    <location>
        <begin position="99"/>
        <end position="112"/>
    </location>
</feature>